<evidence type="ECO:0000313" key="3">
    <source>
        <dbReference type="Proteomes" id="UP000009027"/>
    </source>
</evidence>
<dbReference type="GO" id="GO:0005759">
    <property type="term" value="C:mitochondrial matrix"/>
    <property type="evidence" value="ECO:0007669"/>
    <property type="project" value="InterPro"/>
</dbReference>
<name>F9WNY2_TRYVY</name>
<gene>
    <name evidence="2" type="ORF">TvY486_0019440</name>
</gene>
<dbReference type="InterPro" id="IPR003428">
    <property type="entry name" value="MAM33"/>
</dbReference>
<keyword evidence="3" id="KW-1185">Reference proteome</keyword>
<dbReference type="Gene3D" id="3.10.280.10">
    <property type="entry name" value="Mitochondrial glycoprotein"/>
    <property type="match status" value="1"/>
</dbReference>
<dbReference type="AlphaFoldDB" id="F9WNY2"/>
<dbReference type="VEuPathDB" id="TriTrypDB:TvY486_0019440"/>
<evidence type="ECO:0000313" key="2">
    <source>
        <dbReference type="EMBL" id="CCD19254.1"/>
    </source>
</evidence>
<feature type="compositionally biased region" description="Low complexity" evidence="1">
    <location>
        <begin position="52"/>
        <end position="70"/>
    </location>
</feature>
<dbReference type="SUPFAM" id="SSF54529">
    <property type="entry name" value="Mitochondrial glycoprotein MAM33-like"/>
    <property type="match status" value="1"/>
</dbReference>
<dbReference type="Proteomes" id="UP000009027">
    <property type="component" value="Unassembled WGS sequence"/>
</dbReference>
<dbReference type="PANTHER" id="PTHR10826">
    <property type="entry name" value="COMPLEMENT COMPONENT 1"/>
    <property type="match status" value="1"/>
</dbReference>
<organism evidence="2 3">
    <name type="scientific">Trypanosoma vivax (strain Y486)</name>
    <dbReference type="NCBI Taxonomy" id="1055687"/>
    <lineage>
        <taxon>Eukaryota</taxon>
        <taxon>Discoba</taxon>
        <taxon>Euglenozoa</taxon>
        <taxon>Kinetoplastea</taxon>
        <taxon>Metakinetoplastina</taxon>
        <taxon>Trypanosomatida</taxon>
        <taxon>Trypanosomatidae</taxon>
        <taxon>Trypanosoma</taxon>
        <taxon>Duttonella</taxon>
    </lineage>
</organism>
<dbReference type="PANTHER" id="PTHR10826:SF9">
    <property type="entry name" value="MITOCHONDRIAL GLYCOPROTEIN-LIKE PROTEIN"/>
    <property type="match status" value="1"/>
</dbReference>
<dbReference type="EMBL" id="CAEX01003022">
    <property type="protein sequence ID" value="CCD19254.1"/>
    <property type="molecule type" value="Genomic_DNA"/>
</dbReference>
<protein>
    <submittedName>
        <fullName evidence="2">p22 protein, putative</fullName>
    </submittedName>
</protein>
<evidence type="ECO:0000256" key="1">
    <source>
        <dbReference type="SAM" id="MobiDB-lite"/>
    </source>
</evidence>
<feature type="region of interest" description="Disordered" evidence="1">
    <location>
        <begin position="45"/>
        <end position="78"/>
    </location>
</feature>
<reference evidence="2 3" key="1">
    <citation type="journal article" date="2012" name="Proc. Natl. Acad. Sci. U.S.A.">
        <title>Antigenic diversity is generated by distinct evolutionary mechanisms in African trypanosome species.</title>
        <authorList>
            <person name="Jackson A.P."/>
            <person name="Berry A."/>
            <person name="Aslett M."/>
            <person name="Allison H.C."/>
            <person name="Burton P."/>
            <person name="Vavrova-Anderson J."/>
            <person name="Brown R."/>
            <person name="Browne H."/>
            <person name="Corton N."/>
            <person name="Hauser H."/>
            <person name="Gamble J."/>
            <person name="Gilderthorp R."/>
            <person name="Marcello L."/>
            <person name="McQuillan J."/>
            <person name="Otto T.D."/>
            <person name="Quail M.A."/>
            <person name="Sanders M.J."/>
            <person name="van Tonder A."/>
            <person name="Ginger M.L."/>
            <person name="Field M.C."/>
            <person name="Barry J.D."/>
            <person name="Hertz-Fowler C."/>
            <person name="Berriman M."/>
        </authorList>
    </citation>
    <scope>NUCLEOTIDE SEQUENCE</scope>
    <source>
        <strain evidence="2 3">Y486</strain>
    </source>
</reference>
<proteinExistence type="predicted"/>
<dbReference type="Pfam" id="PF02330">
    <property type="entry name" value="MAM33"/>
    <property type="match status" value="1"/>
</dbReference>
<accession>F9WNY2</accession>
<sequence>MYRAAFVLRCGRIAFNRHTSRLMLVTSQPPLVVRQAHSYSRRFTASNGAEQGSGETPESSSSSLTSVSGSVERRRALPPSDYSERSFLKCIEKEIEDEALRLDKEEGPPPPPNGWEMYHAPGTSVFYGRRWWVPPSSVCSAQEKTATTENQEARDIPPPRAMECHTVRVQLTTRDPSLDPECDVRGEHFPFSLFVQRVTPVSGAFSMGSAEERNLYNQSIEVRADFVDGELVVDNVVFHGKFKSPIKEEEQIDGVHEREVGYDNNFNGYPGPNLDEAEEEILDGIQAWLAERCVDDQFGEFIGQYSVWVEQQEYERWLRRLRDFVAA</sequence>
<dbReference type="InterPro" id="IPR036561">
    <property type="entry name" value="MAM33_sf"/>
</dbReference>